<keyword evidence="7" id="KW-1133">Transmembrane helix</keyword>
<evidence type="ECO:0000256" key="3">
    <source>
        <dbReference type="ARBA" id="ARBA00022676"/>
    </source>
</evidence>
<evidence type="ECO:0000256" key="12">
    <source>
        <dbReference type="ARBA" id="ARBA00049181"/>
    </source>
</evidence>
<dbReference type="AlphaFoldDB" id="A0AAN9A065"/>
<keyword evidence="3" id="KW-0328">Glycosyltransferase</keyword>
<evidence type="ECO:0000256" key="1">
    <source>
        <dbReference type="ARBA" id="ARBA00004606"/>
    </source>
</evidence>
<evidence type="ECO:0000313" key="14">
    <source>
        <dbReference type="Proteomes" id="UP001381693"/>
    </source>
</evidence>
<comment type="similarity">
    <text evidence="2">Belongs to the glycosyltransferase 8 family.</text>
</comment>
<name>A0AAN9A065_HALRR</name>
<keyword evidence="4" id="KW-0808">Transferase</keyword>
<keyword evidence="8" id="KW-0472">Membrane</keyword>
<dbReference type="Pfam" id="PF01501">
    <property type="entry name" value="Glyco_transf_8"/>
    <property type="match status" value="1"/>
</dbReference>
<dbReference type="InterPro" id="IPR002495">
    <property type="entry name" value="Glyco_trans_8"/>
</dbReference>
<dbReference type="InterPro" id="IPR029044">
    <property type="entry name" value="Nucleotide-diphossugar_trans"/>
</dbReference>
<dbReference type="PANTHER" id="PTHR46012">
    <property type="entry name" value="IP22168P"/>
    <property type="match status" value="1"/>
</dbReference>
<comment type="catalytic activity">
    <reaction evidence="12">
        <text>3-O-(beta-D-glucosyl)-L-seryl-[EGF-like domain protein] + UDP-alpha-D-xylose = 3-O-[alpha-D-xylosyl-(1-&gt;3)-beta-D-glucosyl]-L-seryl-[EGF-like domain protein] + UDP + H(+)</text>
        <dbReference type="Rhea" id="RHEA:56064"/>
        <dbReference type="Rhea" id="RHEA-COMP:14610"/>
        <dbReference type="Rhea" id="RHEA-COMP:14611"/>
        <dbReference type="ChEBI" id="CHEBI:15378"/>
        <dbReference type="ChEBI" id="CHEBI:57632"/>
        <dbReference type="ChEBI" id="CHEBI:58223"/>
        <dbReference type="ChEBI" id="CHEBI:140575"/>
        <dbReference type="ChEBI" id="CHEBI:140576"/>
        <dbReference type="EC" id="2.4.2.42"/>
    </reaction>
</comment>
<sequence>MRDVNFESFLQENGTEIHLAISVCQQNLIRGQGYPENDRQFRQLKVLLKSVGVLAKTRVKFHIITDSHDVYQQITNVTLDWSSTYRNKIAFGLRKDLYNPPDMESIRNLYRPCASQRMFLPYSFPNTDAMIYTDTDAYFMQPPELMWDLFKNFDHRQVIGVTAHLFQYTPPFNAFPVFGFTGLNSGVLLLNLTRIRNFPNGWIKSIKDIINNYKNKYHVLDQDILNILLSKDNAKYAYEVPCEWNYMFIMCNYVRNTCPSLYTNGLALLHGVDWSFINEKGPKFKAVFYAWEKYDMKSPVEELLTSMRYHLREAPLHACGKVPNIDDLIMKGIKKHLP</sequence>
<dbReference type="EC" id="2.4.2.42" evidence="11"/>
<dbReference type="PANTHER" id="PTHR46012:SF2">
    <property type="entry name" value="IP22168P"/>
    <property type="match status" value="1"/>
</dbReference>
<accession>A0AAN9A065</accession>
<evidence type="ECO:0000256" key="7">
    <source>
        <dbReference type="ARBA" id="ARBA00022989"/>
    </source>
</evidence>
<evidence type="ECO:0000256" key="4">
    <source>
        <dbReference type="ARBA" id="ARBA00022679"/>
    </source>
</evidence>
<evidence type="ECO:0000256" key="6">
    <source>
        <dbReference type="ARBA" id="ARBA00022968"/>
    </source>
</evidence>
<keyword evidence="14" id="KW-1185">Reference proteome</keyword>
<dbReference type="InterPro" id="IPR051993">
    <property type="entry name" value="Glycosyltransferase_8"/>
</dbReference>
<comment type="caution">
    <text evidence="13">The sequence shown here is derived from an EMBL/GenBank/DDBJ whole genome shotgun (WGS) entry which is preliminary data.</text>
</comment>
<dbReference type="EMBL" id="JAXCGZ010018559">
    <property type="protein sequence ID" value="KAK7067390.1"/>
    <property type="molecule type" value="Genomic_DNA"/>
</dbReference>
<evidence type="ECO:0000256" key="8">
    <source>
        <dbReference type="ARBA" id="ARBA00023136"/>
    </source>
</evidence>
<evidence type="ECO:0000313" key="13">
    <source>
        <dbReference type="EMBL" id="KAK7067390.1"/>
    </source>
</evidence>
<dbReference type="GO" id="GO:0016266">
    <property type="term" value="P:protein O-linked glycosylation via N-acetyl-galactosamine"/>
    <property type="evidence" value="ECO:0007669"/>
    <property type="project" value="TreeGrafter"/>
</dbReference>
<protein>
    <recommendedName>
        <fullName evidence="11">UDP-D-xylose:beta-D-glucoside alpha-1,3-D-xylosyltransferase</fullName>
        <ecNumber evidence="11">2.4.2.42</ecNumber>
    </recommendedName>
</protein>
<keyword evidence="9" id="KW-0325">Glycoprotein</keyword>
<comment type="function">
    <text evidence="10">Glycosyltransferase which elongates the O-linked glucose attached to EGF-like repeats in the extracellular domain of Notch proteins by catalyzing the addition of xylose.</text>
</comment>
<reference evidence="13 14" key="1">
    <citation type="submission" date="2023-11" db="EMBL/GenBank/DDBJ databases">
        <title>Halocaridina rubra genome assembly.</title>
        <authorList>
            <person name="Smith C."/>
        </authorList>
    </citation>
    <scope>NUCLEOTIDE SEQUENCE [LARGE SCALE GENOMIC DNA]</scope>
    <source>
        <strain evidence="13">EP-1</strain>
        <tissue evidence="13">Whole</tissue>
    </source>
</reference>
<evidence type="ECO:0000256" key="9">
    <source>
        <dbReference type="ARBA" id="ARBA00023180"/>
    </source>
</evidence>
<dbReference type="GO" id="GO:0016020">
    <property type="term" value="C:membrane"/>
    <property type="evidence" value="ECO:0007669"/>
    <property type="project" value="UniProtKB-SubCell"/>
</dbReference>
<proteinExistence type="inferred from homology"/>
<evidence type="ECO:0000256" key="10">
    <source>
        <dbReference type="ARBA" id="ARBA00037301"/>
    </source>
</evidence>
<evidence type="ECO:0000256" key="2">
    <source>
        <dbReference type="ARBA" id="ARBA00006351"/>
    </source>
</evidence>
<evidence type="ECO:0000256" key="11">
    <source>
        <dbReference type="ARBA" id="ARBA00038854"/>
    </source>
</evidence>
<dbReference type="Gene3D" id="3.90.550.10">
    <property type="entry name" value="Spore Coat Polysaccharide Biosynthesis Protein SpsA, Chain A"/>
    <property type="match status" value="1"/>
</dbReference>
<dbReference type="Proteomes" id="UP001381693">
    <property type="component" value="Unassembled WGS sequence"/>
</dbReference>
<keyword evidence="6" id="KW-0735">Signal-anchor</keyword>
<keyword evidence="5" id="KW-0812">Transmembrane</keyword>
<comment type="subcellular location">
    <subcellularLocation>
        <location evidence="1">Membrane</location>
        <topology evidence="1">Single-pass type II membrane protein</topology>
    </subcellularLocation>
</comment>
<evidence type="ECO:0000256" key="5">
    <source>
        <dbReference type="ARBA" id="ARBA00022692"/>
    </source>
</evidence>
<organism evidence="13 14">
    <name type="scientific">Halocaridina rubra</name>
    <name type="common">Hawaiian red shrimp</name>
    <dbReference type="NCBI Taxonomy" id="373956"/>
    <lineage>
        <taxon>Eukaryota</taxon>
        <taxon>Metazoa</taxon>
        <taxon>Ecdysozoa</taxon>
        <taxon>Arthropoda</taxon>
        <taxon>Crustacea</taxon>
        <taxon>Multicrustacea</taxon>
        <taxon>Malacostraca</taxon>
        <taxon>Eumalacostraca</taxon>
        <taxon>Eucarida</taxon>
        <taxon>Decapoda</taxon>
        <taxon>Pleocyemata</taxon>
        <taxon>Caridea</taxon>
        <taxon>Atyoidea</taxon>
        <taxon>Atyidae</taxon>
        <taxon>Halocaridina</taxon>
    </lineage>
</organism>
<dbReference type="GO" id="GO:0140563">
    <property type="term" value="F:UDP-D-xylose:beta-D-glucoside alpha-1,3-D-xylosyltransferase activity"/>
    <property type="evidence" value="ECO:0007669"/>
    <property type="project" value="UniProtKB-EC"/>
</dbReference>
<gene>
    <name evidence="13" type="ORF">SK128_006305</name>
</gene>
<dbReference type="SUPFAM" id="SSF53448">
    <property type="entry name" value="Nucleotide-diphospho-sugar transferases"/>
    <property type="match status" value="1"/>
</dbReference>